<reference evidence="11" key="1">
    <citation type="submission" date="2023-09" db="EMBL/GenBank/DDBJ databases">
        <title>30 novel species of actinomycetes from the DSMZ collection.</title>
        <authorList>
            <person name="Nouioui I."/>
        </authorList>
    </citation>
    <scope>NUCLEOTIDE SEQUENCE</scope>
    <source>
        <strain evidence="11">DSM 115977</strain>
    </source>
</reference>
<dbReference type="Proteomes" id="UP001180973">
    <property type="component" value="Unassembled WGS sequence"/>
</dbReference>
<gene>
    <name evidence="11" type="ORF">RM555_09235</name>
</gene>
<sequence length="729" mass="80358">MTNTAIPDRLMAVQAVRPVLSGAVTTGDRMAELAIGREFLPAYAKLQRRVQRAVDAAISKFAEHTHAGLHLEKLTGARDPNIRTIRIDQFYRGIVLSLGQQKYALLDVLPHDDAIAFAVSRRFTVNHALGVLEMRDQAGIEEFARTEPSASPSDRLFDHVSTAEFVRLGVDEDLIPLLRIIGTDQQLDSLDGRLPEMQLDVLRGLASGLPVQEVWAEIADRVVSGVDTEDLLTAARRTPERIAFVSGPVELAAILAHPFDVWRTFLHPTQRDVAYRETYSGPALVTGSAGTGKTVTGLHRAVFLAKRLPDGEKVLLTTFTRALADSLARQLHRLATEPAVRARIHVISVDKLAYEIVARGGKKVAVAESEVLDRLWEAAAKAGPTYLNRAGQVTTVSSAFLRREWEQVVLAQQLTSLEAYRDAPRKGRGEGLRAAQREQVWAAISAAERELTKRRLRTHTQLADDAATIARHSPAPYRHVIVDEGQDLHPAQWRLLRALVAPGPNDMFLLADPYQRIYDNHVSLTQLGIQVRGRTRRLTVNYRTTHEILDLSVKVLNGDAAIGLDDQGDTLRGYRSITRGGVPELVAQNSRDAEHEALIERVGTWLEQGVEPHAVGVAARTGQLVHTLTRILTEAHIPVADDKRGTDGVRVATMHRMKGLEFQCLAVVGLDAGVLPAPHALTSAAEDPHAHRQDLQRERCLLFVALTRARDVLYLSHSGTPSPLLPVRR</sequence>
<dbReference type="EMBL" id="JAVRFL010000008">
    <property type="protein sequence ID" value="MDT0529173.1"/>
    <property type="molecule type" value="Genomic_DNA"/>
</dbReference>
<feature type="domain" description="UvrD-like helicase ATP-binding" evidence="10">
    <location>
        <begin position="266"/>
        <end position="545"/>
    </location>
</feature>
<evidence type="ECO:0000313" key="11">
    <source>
        <dbReference type="EMBL" id="MDT0529173.1"/>
    </source>
</evidence>
<dbReference type="InterPro" id="IPR014016">
    <property type="entry name" value="UvrD-like_ATP-bd"/>
</dbReference>
<evidence type="ECO:0000256" key="3">
    <source>
        <dbReference type="ARBA" id="ARBA00022806"/>
    </source>
</evidence>
<evidence type="ECO:0000256" key="1">
    <source>
        <dbReference type="ARBA" id="ARBA00022741"/>
    </source>
</evidence>
<dbReference type="PANTHER" id="PTHR11070:SF45">
    <property type="entry name" value="DNA 3'-5' HELICASE"/>
    <property type="match status" value="1"/>
</dbReference>
<dbReference type="Pfam" id="PF13361">
    <property type="entry name" value="UvrD_C"/>
    <property type="match status" value="1"/>
</dbReference>
<keyword evidence="5" id="KW-0413">Isomerase</keyword>
<evidence type="ECO:0000256" key="8">
    <source>
        <dbReference type="ARBA" id="ARBA00048988"/>
    </source>
</evidence>
<dbReference type="RefSeq" id="WP_311411343.1">
    <property type="nucleotide sequence ID" value="NZ_JAVRFL010000008.1"/>
</dbReference>
<accession>A0ABU2WTB6</accession>
<dbReference type="PANTHER" id="PTHR11070">
    <property type="entry name" value="UVRD / RECB / PCRA DNA HELICASE FAMILY MEMBER"/>
    <property type="match status" value="1"/>
</dbReference>
<dbReference type="PROSITE" id="PS51198">
    <property type="entry name" value="UVRD_HELICASE_ATP_BIND"/>
    <property type="match status" value="1"/>
</dbReference>
<dbReference type="InterPro" id="IPR014017">
    <property type="entry name" value="DNA_helicase_UvrD-like_C"/>
</dbReference>
<proteinExistence type="predicted"/>
<keyword evidence="3 9" id="KW-0347">Helicase</keyword>
<keyword evidence="1 9" id="KW-0547">Nucleotide-binding</keyword>
<dbReference type="SUPFAM" id="SSF52540">
    <property type="entry name" value="P-loop containing nucleoside triphosphate hydrolases"/>
    <property type="match status" value="1"/>
</dbReference>
<evidence type="ECO:0000259" key="10">
    <source>
        <dbReference type="PROSITE" id="PS51198"/>
    </source>
</evidence>
<evidence type="ECO:0000256" key="2">
    <source>
        <dbReference type="ARBA" id="ARBA00022801"/>
    </source>
</evidence>
<keyword evidence="2 9" id="KW-0378">Hydrolase</keyword>
<dbReference type="InterPro" id="IPR000212">
    <property type="entry name" value="DNA_helicase_UvrD/REP"/>
</dbReference>
<name>A0ABU2WTB6_9ACTN</name>
<protein>
    <recommendedName>
        <fullName evidence="7">DNA 3'-5' helicase</fullName>
        <ecNumber evidence="7">5.6.2.4</ecNumber>
    </recommendedName>
</protein>
<evidence type="ECO:0000313" key="12">
    <source>
        <dbReference type="Proteomes" id="UP001180973"/>
    </source>
</evidence>
<dbReference type="EC" id="5.6.2.4" evidence="7"/>
<dbReference type="Pfam" id="PF00580">
    <property type="entry name" value="UvrD-helicase"/>
    <property type="match status" value="1"/>
</dbReference>
<dbReference type="Gene3D" id="3.40.50.300">
    <property type="entry name" value="P-loop containing nucleotide triphosphate hydrolases"/>
    <property type="match status" value="2"/>
</dbReference>
<evidence type="ECO:0000256" key="9">
    <source>
        <dbReference type="PROSITE-ProRule" id="PRU00560"/>
    </source>
</evidence>
<evidence type="ECO:0000256" key="7">
    <source>
        <dbReference type="ARBA" id="ARBA00034808"/>
    </source>
</evidence>
<keyword evidence="4 9" id="KW-0067">ATP-binding</keyword>
<comment type="catalytic activity">
    <reaction evidence="6">
        <text>Couples ATP hydrolysis with the unwinding of duplex DNA by translocating in the 3'-5' direction.</text>
        <dbReference type="EC" id="5.6.2.4"/>
    </reaction>
</comment>
<feature type="binding site" evidence="9">
    <location>
        <begin position="287"/>
        <end position="294"/>
    </location>
    <ligand>
        <name>ATP</name>
        <dbReference type="ChEBI" id="CHEBI:30616"/>
    </ligand>
</feature>
<dbReference type="InterPro" id="IPR027417">
    <property type="entry name" value="P-loop_NTPase"/>
</dbReference>
<evidence type="ECO:0000256" key="5">
    <source>
        <dbReference type="ARBA" id="ARBA00023235"/>
    </source>
</evidence>
<comment type="caution">
    <text evidence="11">The sequence shown here is derived from an EMBL/GenBank/DDBJ whole genome shotgun (WGS) entry which is preliminary data.</text>
</comment>
<keyword evidence="12" id="KW-1185">Reference proteome</keyword>
<evidence type="ECO:0000256" key="4">
    <source>
        <dbReference type="ARBA" id="ARBA00022840"/>
    </source>
</evidence>
<evidence type="ECO:0000256" key="6">
    <source>
        <dbReference type="ARBA" id="ARBA00034617"/>
    </source>
</evidence>
<comment type="catalytic activity">
    <reaction evidence="8">
        <text>ATP + H2O = ADP + phosphate + H(+)</text>
        <dbReference type="Rhea" id="RHEA:13065"/>
        <dbReference type="ChEBI" id="CHEBI:15377"/>
        <dbReference type="ChEBI" id="CHEBI:15378"/>
        <dbReference type="ChEBI" id="CHEBI:30616"/>
        <dbReference type="ChEBI" id="CHEBI:43474"/>
        <dbReference type="ChEBI" id="CHEBI:456216"/>
        <dbReference type="EC" id="5.6.2.4"/>
    </reaction>
</comment>
<organism evidence="11 12">
    <name type="scientific">Micromonospora reichwaldensis</name>
    <dbReference type="NCBI Taxonomy" id="3075516"/>
    <lineage>
        <taxon>Bacteria</taxon>
        <taxon>Bacillati</taxon>
        <taxon>Actinomycetota</taxon>
        <taxon>Actinomycetes</taxon>
        <taxon>Micromonosporales</taxon>
        <taxon>Micromonosporaceae</taxon>
        <taxon>Micromonospora</taxon>
    </lineage>
</organism>